<evidence type="ECO:0000256" key="2">
    <source>
        <dbReference type="ARBA" id="ARBA00022642"/>
    </source>
</evidence>
<dbReference type="PANTHER" id="PTHR43816:SF3">
    <property type="entry name" value="NICOTINAMIDE PHOSPHORIBOSYLTRANSFERASE"/>
    <property type="match status" value="1"/>
</dbReference>
<dbReference type="InterPro" id="IPR041529">
    <property type="entry name" value="DUF5598"/>
</dbReference>
<keyword evidence="9" id="KW-0808">Transferase</keyword>
<dbReference type="SUPFAM" id="SSF51690">
    <property type="entry name" value="Nicotinate/Quinolinate PRTase C-terminal domain-like"/>
    <property type="match status" value="1"/>
</dbReference>
<reference evidence="9 10" key="1">
    <citation type="submission" date="2019-03" db="EMBL/GenBank/DDBJ databases">
        <title>First draft genome of Liparis tanakae, snailfish: a comprehensive survey of snailfish specific genes.</title>
        <authorList>
            <person name="Kim W."/>
            <person name="Song I."/>
            <person name="Jeong J.-H."/>
            <person name="Kim D."/>
            <person name="Kim S."/>
            <person name="Ryu S."/>
            <person name="Song J.Y."/>
            <person name="Lee S.K."/>
        </authorList>
    </citation>
    <scope>NUCLEOTIDE SEQUENCE [LARGE SCALE GENOMIC DNA]</scope>
    <source>
        <tissue evidence="9">Muscle</tissue>
    </source>
</reference>
<feature type="domain" description="Nicotinamide phosphoribosyltransferase N-terminal" evidence="8">
    <location>
        <begin position="36"/>
        <end position="82"/>
    </location>
</feature>
<evidence type="ECO:0000256" key="6">
    <source>
        <dbReference type="ARBA" id="ARBA00047835"/>
    </source>
</evidence>
<proteinExistence type="inferred from homology"/>
<keyword evidence="9" id="KW-0328">Glycosyltransferase</keyword>
<evidence type="ECO:0000256" key="4">
    <source>
        <dbReference type="ARBA" id="ARBA00035024"/>
    </source>
</evidence>
<comment type="caution">
    <text evidence="9">The sequence shown here is derived from an EMBL/GenBank/DDBJ whole genome shotgun (WGS) entry which is preliminary data.</text>
</comment>
<gene>
    <name evidence="9" type="primary">Nampt_1</name>
    <name evidence="9" type="ORF">EYF80_039446</name>
</gene>
<evidence type="ECO:0000256" key="5">
    <source>
        <dbReference type="ARBA" id="ARBA00035036"/>
    </source>
</evidence>
<dbReference type="PANTHER" id="PTHR43816">
    <property type="entry name" value="NICOTINAMIDE PHOSPHORIBOSYLTRANSFERASE"/>
    <property type="match status" value="1"/>
</dbReference>
<dbReference type="Proteomes" id="UP000314294">
    <property type="component" value="Unassembled WGS sequence"/>
</dbReference>
<dbReference type="InterPro" id="IPR013785">
    <property type="entry name" value="Aldolase_TIM"/>
</dbReference>
<comment type="pathway">
    <text evidence="3">Cofactor biosynthesis; NAD(+) biosynthesis; nicotinamide D-ribonucleotide from 5-phospho-alpha-D-ribose 1-diphosphate and nicotinamide: step 1/1.</text>
</comment>
<feature type="domain" description="Nicotinate/nicotinamide phosphoribosyltransferase" evidence="7">
    <location>
        <begin position="115"/>
        <end position="345"/>
    </location>
</feature>
<evidence type="ECO:0000313" key="10">
    <source>
        <dbReference type="Proteomes" id="UP000314294"/>
    </source>
</evidence>
<dbReference type="InterPro" id="IPR036068">
    <property type="entry name" value="Nicotinate_pribotase-like_C"/>
</dbReference>
<evidence type="ECO:0000313" key="9">
    <source>
        <dbReference type="EMBL" id="TNN50364.1"/>
    </source>
</evidence>
<dbReference type="InterPro" id="IPR016471">
    <property type="entry name" value="Nicotinamide_PRibTrfase"/>
</dbReference>
<dbReference type="UniPathway" id="UPA00253"/>
<dbReference type="Gene3D" id="3.20.20.70">
    <property type="entry name" value="Aldolase class I"/>
    <property type="match status" value="1"/>
</dbReference>
<dbReference type="Pfam" id="PF18127">
    <property type="entry name" value="NAMPT_N"/>
    <property type="match status" value="1"/>
</dbReference>
<dbReference type="EMBL" id="SRLO01000620">
    <property type="protein sequence ID" value="TNN50364.1"/>
    <property type="molecule type" value="Genomic_DNA"/>
</dbReference>
<dbReference type="GO" id="GO:0047280">
    <property type="term" value="F:nicotinamide phosphoribosyltransferase activity"/>
    <property type="evidence" value="ECO:0007669"/>
    <property type="project" value="UniProtKB-EC"/>
</dbReference>
<dbReference type="EC" id="2.4.2.12" evidence="4"/>
<dbReference type="AlphaFoldDB" id="A0A4Z2GCD7"/>
<sequence length="371" mass="41844">MEHRDSDFNILLATDSYKYSSPSFYLLITSRVCSVSAGKVVTPEKIQEAKEVYREHFQDDVFNEKGWTYILEKYNGHLPIEIKAVPEGSVIPRGNVLFTVESTDPECYWLTNWVEGARWARLGSIRLCTITAWGKDHEKDAFEHIIKQFPNVPVSIVSDSYDIYNACEKIWGEDLRSLIEARSANAPLVVRPDSGDPLDTVLKVLEILGKKFQPVENSKGFKVLPPYIRVIQGDGVDINTLQEIVEGMKQHKWSIENISFGSGGALLQKLTRDLLNCSFKCSYVVTNGLGVNVFKDPVADPNKRSKKGRLSLHRTPSGDFVTLEEGKGDLEEFGVDLLHTVFQNGKIVKTYTFDEVRDNAQLVESEIEVVH</sequence>
<protein>
    <recommendedName>
        <fullName evidence="5">Nicotinamide phosphoribosyltransferase</fullName>
        <ecNumber evidence="4">2.4.2.12</ecNumber>
    </recommendedName>
</protein>
<evidence type="ECO:0000259" key="7">
    <source>
        <dbReference type="Pfam" id="PF04095"/>
    </source>
</evidence>
<dbReference type="Pfam" id="PF04095">
    <property type="entry name" value="NAPRTase"/>
    <property type="match status" value="1"/>
</dbReference>
<evidence type="ECO:0000259" key="8">
    <source>
        <dbReference type="Pfam" id="PF18127"/>
    </source>
</evidence>
<comment type="similarity">
    <text evidence="1">Belongs to the NAPRTase family.</text>
</comment>
<dbReference type="OrthoDB" id="193380at2759"/>
<accession>A0A4Z2GCD7</accession>
<comment type="catalytic activity">
    <reaction evidence="6">
        <text>beta-nicotinamide D-ribonucleotide + diphosphate = 5-phospho-alpha-D-ribose 1-diphosphate + nicotinamide + H(+)</text>
        <dbReference type="Rhea" id="RHEA:16149"/>
        <dbReference type="ChEBI" id="CHEBI:14649"/>
        <dbReference type="ChEBI" id="CHEBI:15378"/>
        <dbReference type="ChEBI" id="CHEBI:17154"/>
        <dbReference type="ChEBI" id="CHEBI:33019"/>
        <dbReference type="ChEBI" id="CHEBI:58017"/>
        <dbReference type="EC" id="2.4.2.12"/>
    </reaction>
    <physiologicalReaction direction="right-to-left" evidence="6">
        <dbReference type="Rhea" id="RHEA:16151"/>
    </physiologicalReaction>
</comment>
<dbReference type="InterPro" id="IPR041525">
    <property type="entry name" value="N/Namide_PRibTrfase"/>
</dbReference>
<evidence type="ECO:0000256" key="1">
    <source>
        <dbReference type="ARBA" id="ARBA00010897"/>
    </source>
</evidence>
<keyword evidence="2" id="KW-0662">Pyridine nucleotide biosynthesis</keyword>
<organism evidence="9 10">
    <name type="scientific">Liparis tanakae</name>
    <name type="common">Tanaka's snailfish</name>
    <dbReference type="NCBI Taxonomy" id="230148"/>
    <lineage>
        <taxon>Eukaryota</taxon>
        <taxon>Metazoa</taxon>
        <taxon>Chordata</taxon>
        <taxon>Craniata</taxon>
        <taxon>Vertebrata</taxon>
        <taxon>Euteleostomi</taxon>
        <taxon>Actinopterygii</taxon>
        <taxon>Neopterygii</taxon>
        <taxon>Teleostei</taxon>
        <taxon>Neoteleostei</taxon>
        <taxon>Acanthomorphata</taxon>
        <taxon>Eupercaria</taxon>
        <taxon>Perciformes</taxon>
        <taxon>Cottioidei</taxon>
        <taxon>Cottales</taxon>
        <taxon>Liparidae</taxon>
        <taxon>Liparis</taxon>
    </lineage>
</organism>
<dbReference type="GO" id="GO:0009435">
    <property type="term" value="P:NAD+ biosynthetic process"/>
    <property type="evidence" value="ECO:0007669"/>
    <property type="project" value="UniProtKB-UniPathway"/>
</dbReference>
<evidence type="ECO:0000256" key="3">
    <source>
        <dbReference type="ARBA" id="ARBA00035007"/>
    </source>
</evidence>
<name>A0A4Z2GCD7_9TELE</name>
<keyword evidence="10" id="KW-1185">Reference proteome</keyword>